<protein>
    <submittedName>
        <fullName evidence="1">Uncharacterized protein</fullName>
    </submittedName>
</protein>
<name>A0ABS5YBB3_9GAMM</name>
<evidence type="ECO:0000313" key="1">
    <source>
        <dbReference type="EMBL" id="MBT9432252.1"/>
    </source>
</evidence>
<accession>A0ABS5YBB3</accession>
<sequence>MFRREREKYKKLKGVEKNISTEKLPKIIFFPQEIKIKNITINIDPIDPLFSKGNSEIDYRDNIIKNIATALKTIDNHRETRAQENIKGEKEDIRRKIIETFKEDKTINVNKEEIIKEIEENPIS</sequence>
<comment type="caution">
    <text evidence="1">The sequence shown here is derived from an EMBL/GenBank/DDBJ whole genome shotgun (WGS) entry which is preliminary data.</text>
</comment>
<evidence type="ECO:0000313" key="2">
    <source>
        <dbReference type="Proteomes" id="UP000811282"/>
    </source>
</evidence>
<proteinExistence type="predicted"/>
<gene>
    <name evidence="1" type="ORF">JZM24_09160</name>
</gene>
<dbReference type="Proteomes" id="UP000811282">
    <property type="component" value="Unassembled WGS sequence"/>
</dbReference>
<dbReference type="EMBL" id="JAFJYC010000001">
    <property type="protein sequence ID" value="MBT9432252.1"/>
    <property type="molecule type" value="Genomic_DNA"/>
</dbReference>
<reference evidence="1 2" key="1">
    <citation type="journal article" date="2021" name="Genome Biol. Evol.">
        <title>The evolution of interdependence in a four-way mealybug symbiosis.</title>
        <authorList>
            <person name="Garber A.I."/>
            <person name="Kupper M."/>
            <person name="Laetsch D.R."/>
            <person name="Weldon S.R."/>
            <person name="Ladinsky M.S."/>
            <person name="Bjorkman P.J."/>
            <person name="McCutcheon J.P."/>
        </authorList>
    </citation>
    <scope>NUCLEOTIDE SEQUENCE [LARGE SCALE GENOMIC DNA]</scope>
    <source>
        <strain evidence="1">SOD</strain>
    </source>
</reference>
<keyword evidence="2" id="KW-1185">Reference proteome</keyword>
<organism evidence="1 2">
    <name type="scientific">Candidatus Sodalis endolongispinus</name>
    <dbReference type="NCBI Taxonomy" id="2812662"/>
    <lineage>
        <taxon>Bacteria</taxon>
        <taxon>Pseudomonadati</taxon>
        <taxon>Pseudomonadota</taxon>
        <taxon>Gammaproteobacteria</taxon>
        <taxon>Enterobacterales</taxon>
        <taxon>Bruguierivoracaceae</taxon>
        <taxon>Sodalis</taxon>
    </lineage>
</organism>
<dbReference type="RefSeq" id="WP_215669420.1">
    <property type="nucleotide sequence ID" value="NZ_JAFJYC010000001.1"/>
</dbReference>